<organism evidence="1">
    <name type="scientific">marine sediment metagenome</name>
    <dbReference type="NCBI Taxonomy" id="412755"/>
    <lineage>
        <taxon>unclassified sequences</taxon>
        <taxon>metagenomes</taxon>
        <taxon>ecological metagenomes</taxon>
    </lineage>
</organism>
<name>X1NV08_9ZZZZ</name>
<sequence>MIAGTFAFDGTADDRNHCDLRTVVAGTTAFE</sequence>
<proteinExistence type="predicted"/>
<accession>X1NV08</accession>
<reference evidence="1" key="1">
    <citation type="journal article" date="2014" name="Front. Microbiol.">
        <title>High frequency of phylogenetically diverse reductive dehalogenase-homologous genes in deep subseafloor sedimentary metagenomes.</title>
        <authorList>
            <person name="Kawai M."/>
            <person name="Futagami T."/>
            <person name="Toyoda A."/>
            <person name="Takaki Y."/>
            <person name="Nishi S."/>
            <person name="Hori S."/>
            <person name="Arai W."/>
            <person name="Tsubouchi T."/>
            <person name="Morono Y."/>
            <person name="Uchiyama I."/>
            <person name="Ito T."/>
            <person name="Fujiyama A."/>
            <person name="Inagaki F."/>
            <person name="Takami H."/>
        </authorList>
    </citation>
    <scope>NUCLEOTIDE SEQUENCE</scope>
    <source>
        <strain evidence="1">Expedition CK06-06</strain>
    </source>
</reference>
<feature type="non-terminal residue" evidence="1">
    <location>
        <position position="31"/>
    </location>
</feature>
<evidence type="ECO:0000313" key="1">
    <source>
        <dbReference type="EMBL" id="GAI30620.1"/>
    </source>
</evidence>
<dbReference type="AlphaFoldDB" id="X1NV08"/>
<dbReference type="EMBL" id="BARV01020743">
    <property type="protein sequence ID" value="GAI30620.1"/>
    <property type="molecule type" value="Genomic_DNA"/>
</dbReference>
<protein>
    <submittedName>
        <fullName evidence="1">Uncharacterized protein</fullName>
    </submittedName>
</protein>
<gene>
    <name evidence="1" type="ORF">S06H3_34541</name>
</gene>
<comment type="caution">
    <text evidence="1">The sequence shown here is derived from an EMBL/GenBank/DDBJ whole genome shotgun (WGS) entry which is preliminary data.</text>
</comment>